<feature type="transmembrane region" description="Helical" evidence="1">
    <location>
        <begin position="203"/>
        <end position="229"/>
    </location>
</feature>
<feature type="transmembrane region" description="Helical" evidence="1">
    <location>
        <begin position="269"/>
        <end position="287"/>
    </location>
</feature>
<keyword evidence="1" id="KW-0472">Membrane</keyword>
<protein>
    <recommendedName>
        <fullName evidence="3">Glycosyltransferase RgtA/B/C/D-like domain-containing protein</fullName>
    </recommendedName>
</protein>
<feature type="transmembrane region" description="Helical" evidence="1">
    <location>
        <begin position="145"/>
        <end position="163"/>
    </location>
</feature>
<gene>
    <name evidence="2" type="ORF">ABV298_18460</name>
</gene>
<accession>A0AAU8FD84</accession>
<organism evidence="2">
    <name type="scientific">Dyadobacter sp. 676</name>
    <dbReference type="NCBI Taxonomy" id="3088362"/>
    <lineage>
        <taxon>Bacteria</taxon>
        <taxon>Pseudomonadati</taxon>
        <taxon>Bacteroidota</taxon>
        <taxon>Cytophagia</taxon>
        <taxon>Cytophagales</taxon>
        <taxon>Spirosomataceae</taxon>
        <taxon>Dyadobacter</taxon>
    </lineage>
</organism>
<feature type="transmembrane region" description="Helical" evidence="1">
    <location>
        <begin position="299"/>
        <end position="322"/>
    </location>
</feature>
<dbReference type="EMBL" id="CP159289">
    <property type="protein sequence ID" value="XCH22324.1"/>
    <property type="molecule type" value="Genomic_DNA"/>
</dbReference>
<feature type="transmembrane region" description="Helical" evidence="1">
    <location>
        <begin position="42"/>
        <end position="61"/>
    </location>
</feature>
<dbReference type="RefSeq" id="WP_353717656.1">
    <property type="nucleotide sequence ID" value="NZ_CP159289.1"/>
</dbReference>
<feature type="transmembrane region" description="Helical" evidence="1">
    <location>
        <begin position="235"/>
        <end position="257"/>
    </location>
</feature>
<sequence length="608" mass="70670">MKQFLENPHLFEYYSIVVVLLLLFAATFLVEKIKAWRRWLGVGLIAAPVIYFFLLLDAHLVNIPYTDDFNLLETVQKLRNAGGFIEMLKVLFEQVNQHRFAFERIVMLLMFVLTGTVNIKTQIIIGNLFLFGIGYLLYEGLRRERISWYLFIPVPYLLFNLVYFENAYWGIAALQNTPLIFFAFLTAHGLARQDRKGFRIAVAAALLTTFTSGSGMLAWIIGMVILAFQKRFKNLLWWMSGMVAVLLFYFLFDYTFIQSPGEKVWDHPVFNAIYVFAFWGNALFLDVRHPLVPVFHKDLIACVVLGAGIAFLFGIWVIRVLISRKPGWADWFLWGALMFTMGTGAMFVISRPIPDYVMYGGTVFSRRYMIFGVVLLATCYVCLVVILKDWKKWKDALAVAALLAFGILNFVSYYLSIAQIRKLHDELVIDSYFWKNYNTFLTVGEVFTDIPFWNHPTRMRDLITGLESDGITDFYQFYDMPAQERLIRETGVSNRTFAGEFDAQFQFRNGDYNRYMKYFKFSATPDNVPKGTFYFVLESARYNIVLPAVPVPNTFSDFLRKATYYSNNYQYGLYKPKLPEGKYRAWIMSRGDSGKWESVYTGKQVLFY</sequence>
<keyword evidence="1" id="KW-0812">Transmembrane</keyword>
<name>A0AAU8FD84_9BACT</name>
<feature type="transmembrane region" description="Helical" evidence="1">
    <location>
        <begin position="169"/>
        <end position="191"/>
    </location>
</feature>
<proteinExistence type="predicted"/>
<evidence type="ECO:0008006" key="3">
    <source>
        <dbReference type="Google" id="ProtNLM"/>
    </source>
</evidence>
<reference evidence="2" key="1">
    <citation type="submission" date="2024-06" db="EMBL/GenBank/DDBJ databases">
        <title>Sequencing and assembly of the genome of Dyadobacter sp. strain 676, a symbiont of Cyamopsis tetragonoloba.</title>
        <authorList>
            <person name="Guro P."/>
            <person name="Sazanova A."/>
            <person name="Kuznetsova I."/>
            <person name="Belimov A."/>
            <person name="Safronova V."/>
        </authorList>
    </citation>
    <scope>NUCLEOTIDE SEQUENCE</scope>
    <source>
        <strain evidence="2">676</strain>
    </source>
</reference>
<keyword evidence="1" id="KW-1133">Transmembrane helix</keyword>
<feature type="transmembrane region" description="Helical" evidence="1">
    <location>
        <begin position="12"/>
        <end position="30"/>
    </location>
</feature>
<dbReference type="AlphaFoldDB" id="A0AAU8FD84"/>
<evidence type="ECO:0000313" key="2">
    <source>
        <dbReference type="EMBL" id="XCH22324.1"/>
    </source>
</evidence>
<feature type="transmembrane region" description="Helical" evidence="1">
    <location>
        <begin position="105"/>
        <end position="138"/>
    </location>
</feature>
<feature type="transmembrane region" description="Helical" evidence="1">
    <location>
        <begin position="396"/>
        <end position="415"/>
    </location>
</feature>
<feature type="transmembrane region" description="Helical" evidence="1">
    <location>
        <begin position="369"/>
        <end position="387"/>
    </location>
</feature>
<evidence type="ECO:0000256" key="1">
    <source>
        <dbReference type="SAM" id="Phobius"/>
    </source>
</evidence>
<feature type="transmembrane region" description="Helical" evidence="1">
    <location>
        <begin position="331"/>
        <end position="349"/>
    </location>
</feature>